<organism evidence="2 3">
    <name type="scientific">Galleria mellonella</name>
    <name type="common">Greater wax moth</name>
    <dbReference type="NCBI Taxonomy" id="7137"/>
    <lineage>
        <taxon>Eukaryota</taxon>
        <taxon>Metazoa</taxon>
        <taxon>Ecdysozoa</taxon>
        <taxon>Arthropoda</taxon>
        <taxon>Hexapoda</taxon>
        <taxon>Insecta</taxon>
        <taxon>Pterygota</taxon>
        <taxon>Neoptera</taxon>
        <taxon>Endopterygota</taxon>
        <taxon>Lepidoptera</taxon>
        <taxon>Glossata</taxon>
        <taxon>Ditrysia</taxon>
        <taxon>Pyraloidea</taxon>
        <taxon>Pyralidae</taxon>
        <taxon>Galleriinae</taxon>
        <taxon>Galleria</taxon>
    </lineage>
</organism>
<evidence type="ECO:0000313" key="3">
    <source>
        <dbReference type="RefSeq" id="XP_052751831.1"/>
    </source>
</evidence>
<reference evidence="3" key="1">
    <citation type="submission" date="2025-08" db="UniProtKB">
        <authorList>
            <consortium name="RefSeq"/>
        </authorList>
    </citation>
    <scope>IDENTIFICATION</scope>
    <source>
        <tissue evidence="3">Whole larvae</tissue>
    </source>
</reference>
<keyword evidence="2" id="KW-1185">Reference proteome</keyword>
<proteinExistence type="predicted"/>
<protein>
    <submittedName>
        <fullName evidence="3">Trichohyalin isoform X1</fullName>
    </submittedName>
</protein>
<name>A0ABM3MKC3_GALME</name>
<evidence type="ECO:0000256" key="1">
    <source>
        <dbReference type="SAM" id="Coils"/>
    </source>
</evidence>
<accession>A0ABM3MKC3</accession>
<evidence type="ECO:0000313" key="2">
    <source>
        <dbReference type="Proteomes" id="UP001652740"/>
    </source>
</evidence>
<sequence>MVFCYKIITDTPTRSGALSPRKASPMGRISNLPSSMSHLINSLDYEASDAIDSIPEHDWRLLAALAKKREENDEREKLADQFRKMWQKEKEERDQVAAETSDQYKRYIHEKRKQERNWLEYRRFQRTLDHHLRCRQLVNSIRYKEQRSADLLACRDDKKISELIHRALEEEARAHLAADRRIRLDAAEEFRKRVDLDDAEKRADEAKRRRNALLRDASQRAAISNALSSWESSLLRSEAREAQYVRLQALAARAARRDARRERLARARAASCARARRRAAFTAHLRQAIRDS</sequence>
<keyword evidence="1" id="KW-0175">Coiled coil</keyword>
<gene>
    <name evidence="3" type="primary">LOC113510395</name>
</gene>
<dbReference type="RefSeq" id="XP_052751831.1">
    <property type="nucleotide sequence ID" value="XM_052895871.1"/>
</dbReference>
<dbReference type="Proteomes" id="UP001652740">
    <property type="component" value="Unplaced"/>
</dbReference>
<dbReference type="GeneID" id="113510395"/>
<feature type="coiled-coil region" evidence="1">
    <location>
        <begin position="61"/>
        <end position="117"/>
    </location>
</feature>